<name>A0ABU8VKU8_9BURK</name>
<dbReference type="EMBL" id="JBBKZU010000012">
    <property type="protein sequence ID" value="MEJ8814266.1"/>
    <property type="molecule type" value="Genomic_DNA"/>
</dbReference>
<dbReference type="RefSeq" id="WP_340359498.1">
    <property type="nucleotide sequence ID" value="NZ_JBBKZU010000012.1"/>
</dbReference>
<sequence>MALRPLPAGIEQDRDVEVALHWLASVSGDAPAFWRRIEGAQAHYRDFTAAPQNLGLDPDLPDLGPDLVASFLAQAKSLLDSRRTYDIAFASRCIPWIKQLGVNVNELARVDGAAERARRMLADASTAPDGPMLELVMGGNYAADGLEVKFVPEAPGQAKTPDLHLFVPGVAEPVAIELKRLRQGQYELEERARHRLIFRQVAAIIDARRLSLHIDVTYTRELKDVPEGYLAERLSRFLASPLVLPGAYPWRDEFGEGEIKPANLPAVRADTRSSSLYFGTKMARLLSGRQVRESGYHLAAGGEPDDRDPRFMDEVRYASVVTWQCTAVESIEKKARHVKNRLVEAERQVRSAGIGIIHLAMDAEVGCESSDLRRERNKRAILEFKSESLVAALYVHYLVPRISEAHSWLVDETVDKFGAGHGEVTAMMIFEGSKPLNNDLPAWKQDVRAPKP</sequence>
<evidence type="ECO:0000313" key="1">
    <source>
        <dbReference type="EMBL" id="MEJ8814266.1"/>
    </source>
</evidence>
<gene>
    <name evidence="1" type="ORF">WKW77_24490</name>
</gene>
<keyword evidence="2" id="KW-1185">Reference proteome</keyword>
<proteinExistence type="predicted"/>
<comment type="caution">
    <text evidence="1">The sequence shown here is derived from an EMBL/GenBank/DDBJ whole genome shotgun (WGS) entry which is preliminary data.</text>
</comment>
<accession>A0ABU8VKU8</accession>
<reference evidence="1 2" key="1">
    <citation type="submission" date="2024-03" db="EMBL/GenBank/DDBJ databases">
        <title>Novel species of the genus Variovorax.</title>
        <authorList>
            <person name="Liu Q."/>
            <person name="Xin Y.-H."/>
        </authorList>
    </citation>
    <scope>NUCLEOTIDE SEQUENCE [LARGE SCALE GENOMIC DNA]</scope>
    <source>
        <strain evidence="1 2">KACC 18899</strain>
    </source>
</reference>
<organism evidence="1 2">
    <name type="scientific">Variovorax ureilyticus</name>
    <dbReference type="NCBI Taxonomy" id="1836198"/>
    <lineage>
        <taxon>Bacteria</taxon>
        <taxon>Pseudomonadati</taxon>
        <taxon>Pseudomonadota</taxon>
        <taxon>Betaproteobacteria</taxon>
        <taxon>Burkholderiales</taxon>
        <taxon>Comamonadaceae</taxon>
        <taxon>Variovorax</taxon>
    </lineage>
</organism>
<protein>
    <submittedName>
        <fullName evidence="1">Uncharacterized protein</fullName>
    </submittedName>
</protein>
<dbReference type="Proteomes" id="UP001365846">
    <property type="component" value="Unassembled WGS sequence"/>
</dbReference>
<evidence type="ECO:0000313" key="2">
    <source>
        <dbReference type="Proteomes" id="UP001365846"/>
    </source>
</evidence>